<keyword evidence="9" id="KW-0408">Iron</keyword>
<feature type="signal peptide" evidence="11">
    <location>
        <begin position="1"/>
        <end position="20"/>
    </location>
</feature>
<gene>
    <name evidence="12" type="primary">nir</name>
    <name evidence="12" type="ORF">HRbin17_00968</name>
</gene>
<dbReference type="AlphaFoldDB" id="A0A2H5XB87"/>
<dbReference type="GO" id="GO:0046872">
    <property type="term" value="F:metal ion binding"/>
    <property type="evidence" value="ECO:0007669"/>
    <property type="project" value="UniProtKB-KW"/>
</dbReference>
<evidence type="ECO:0000256" key="4">
    <source>
        <dbReference type="ARBA" id="ARBA00022617"/>
    </source>
</evidence>
<keyword evidence="6 11" id="KW-0732">Signal</keyword>
<evidence type="ECO:0000256" key="9">
    <source>
        <dbReference type="ARBA" id="ARBA00023004"/>
    </source>
</evidence>
<dbReference type="SUPFAM" id="SSF48695">
    <property type="entry name" value="Multiheme cytochromes"/>
    <property type="match status" value="2"/>
</dbReference>
<evidence type="ECO:0000256" key="6">
    <source>
        <dbReference type="ARBA" id="ARBA00022729"/>
    </source>
</evidence>
<dbReference type="Gene3D" id="1.20.140.10">
    <property type="entry name" value="Butyryl-CoA Dehydrogenase, subunit A, domain 3"/>
    <property type="match status" value="1"/>
</dbReference>
<dbReference type="Pfam" id="PF02335">
    <property type="entry name" value="Cytochrom_C552"/>
    <property type="match status" value="1"/>
</dbReference>
<dbReference type="InterPro" id="IPR003321">
    <property type="entry name" value="Cyt_c552"/>
</dbReference>
<dbReference type="Gene3D" id="1.10.1130.10">
    <property type="entry name" value="Flavocytochrome C3, Chain A"/>
    <property type="match status" value="1"/>
</dbReference>
<evidence type="ECO:0000256" key="5">
    <source>
        <dbReference type="ARBA" id="ARBA00022723"/>
    </source>
</evidence>
<feature type="chain" id="PRO_5014113518" description="nitrite reductase (cytochrome; ammonia-forming)" evidence="11">
    <location>
        <begin position="21"/>
        <end position="512"/>
    </location>
</feature>
<dbReference type="GO" id="GO:0019645">
    <property type="term" value="P:anaerobic electron transport chain"/>
    <property type="evidence" value="ECO:0007669"/>
    <property type="project" value="TreeGrafter"/>
</dbReference>
<evidence type="ECO:0000256" key="11">
    <source>
        <dbReference type="SAM" id="SignalP"/>
    </source>
</evidence>
<evidence type="ECO:0000256" key="10">
    <source>
        <dbReference type="ARBA" id="ARBA00049131"/>
    </source>
</evidence>
<keyword evidence="7" id="KW-0106">Calcium</keyword>
<keyword evidence="4" id="KW-0349">Heme</keyword>
<accession>A0A2H5XB87</accession>
<evidence type="ECO:0000256" key="1">
    <source>
        <dbReference type="ARBA" id="ARBA00004196"/>
    </source>
</evidence>
<dbReference type="GO" id="GO:0030288">
    <property type="term" value="C:outer membrane-bounded periplasmic space"/>
    <property type="evidence" value="ECO:0007669"/>
    <property type="project" value="TreeGrafter"/>
</dbReference>
<organism evidence="12 13">
    <name type="scientific">Candidatus Fervidibacter japonicus</name>
    <dbReference type="NCBI Taxonomy" id="2035412"/>
    <lineage>
        <taxon>Bacteria</taxon>
        <taxon>Candidatus Fervidibacterota</taxon>
        <taxon>Candidatus Fervidibacter</taxon>
    </lineage>
</organism>
<comment type="subcellular location">
    <subcellularLocation>
        <location evidence="1">Cell envelope</location>
    </subcellularLocation>
</comment>
<evidence type="ECO:0000313" key="13">
    <source>
        <dbReference type="Proteomes" id="UP000236173"/>
    </source>
</evidence>
<evidence type="ECO:0000256" key="7">
    <source>
        <dbReference type="ARBA" id="ARBA00022837"/>
    </source>
</evidence>
<dbReference type="GO" id="GO:0042279">
    <property type="term" value="F:nitrite reductase (cytochrome, ammonia-forming) activity"/>
    <property type="evidence" value="ECO:0007669"/>
    <property type="project" value="UniProtKB-EC"/>
</dbReference>
<dbReference type="PANTHER" id="PTHR30633">
    <property type="entry name" value="CYTOCHROME C-552 RESPIRATORY NITRITE REDUCTASE"/>
    <property type="match status" value="1"/>
</dbReference>
<protein>
    <recommendedName>
        <fullName evidence="3">nitrite reductase (cytochrome; ammonia-forming)</fullName>
        <ecNumber evidence="3">1.7.2.2</ecNumber>
    </recommendedName>
</protein>
<proteinExistence type="inferred from homology"/>
<evidence type="ECO:0000256" key="3">
    <source>
        <dbReference type="ARBA" id="ARBA00011887"/>
    </source>
</evidence>
<dbReference type="InterPro" id="IPR036280">
    <property type="entry name" value="Multihaem_cyt_sf"/>
</dbReference>
<evidence type="ECO:0000313" key="12">
    <source>
        <dbReference type="EMBL" id="GBC98456.1"/>
    </source>
</evidence>
<comment type="similarity">
    <text evidence="2">Belongs to the cytochrome c-552 family.</text>
</comment>
<dbReference type="PANTHER" id="PTHR30633:SF0">
    <property type="entry name" value="CYTOCHROME C-552"/>
    <property type="match status" value="1"/>
</dbReference>
<sequence length="512" mass="57220">MGRHRWLVVTAVAMATGLLAAARFQPPPADDIAAIKAKEACRDCHRTVVDNYARSAHAGLACSQCHAGSLEHQDADDPAKVLPVVDFRIESCGNCHRFQAETYLMDEPGTAGLFGGTPADPHEHPKTRDFPLYNKIIAGHGFTKEYNEERGHRYILRDHIATKRGKYTTCLNCKSTPVAYYWGRKWKGIPLDENADWHAVIARIPKETLDYGASCTHCHDPHTARLRIINKALQRAIAERGVNPYWQEKNAKSFEAADQQQKETLLCAQCHVEYVCGPGADGKMRFVFGWRKVRDLDAFYREQFGYQQDWVHALIGEPLIKSQHPETETFWESKYERAGASCVTCHMPKVKVNGRLLTSHWLTSPLKYIDRFIAGKPLGAFPCGQCHSVAPQVLRAQVLRVQQHVNAVQQRAQQALSDSIDAIAAAKQAQKDGKAVDAALLRQAVRLHQLAHLRWENLVVSENSMGFHNPEEVLKELSEALDDARQAQRLALQAIGALLRPAAAPTTTPKTQ</sequence>
<dbReference type="EMBL" id="BEHT01000011">
    <property type="protein sequence ID" value="GBC98456.1"/>
    <property type="molecule type" value="Genomic_DNA"/>
</dbReference>
<comment type="catalytic activity">
    <reaction evidence="10">
        <text>6 Fe(III)-[cytochrome c] + NH4(+) + 2 H2O = 6 Fe(II)-[cytochrome c] + nitrite + 8 H(+)</text>
        <dbReference type="Rhea" id="RHEA:13089"/>
        <dbReference type="Rhea" id="RHEA-COMP:10350"/>
        <dbReference type="Rhea" id="RHEA-COMP:14399"/>
        <dbReference type="ChEBI" id="CHEBI:15377"/>
        <dbReference type="ChEBI" id="CHEBI:15378"/>
        <dbReference type="ChEBI" id="CHEBI:16301"/>
        <dbReference type="ChEBI" id="CHEBI:28938"/>
        <dbReference type="ChEBI" id="CHEBI:29033"/>
        <dbReference type="ChEBI" id="CHEBI:29034"/>
        <dbReference type="EC" id="1.7.2.2"/>
    </reaction>
</comment>
<reference evidence="13" key="1">
    <citation type="submission" date="2017-09" db="EMBL/GenBank/DDBJ databases">
        <title>Metaegenomics of thermophilic ammonia-oxidizing enrichment culture.</title>
        <authorList>
            <person name="Kato S."/>
            <person name="Suzuki K."/>
        </authorList>
    </citation>
    <scope>NUCLEOTIDE SEQUENCE [LARGE SCALE GENOMIC DNA]</scope>
</reference>
<dbReference type="EC" id="1.7.2.2" evidence="3"/>
<dbReference type="Proteomes" id="UP000236173">
    <property type="component" value="Unassembled WGS sequence"/>
</dbReference>
<dbReference type="GO" id="GO:0020037">
    <property type="term" value="F:heme binding"/>
    <property type="evidence" value="ECO:0007669"/>
    <property type="project" value="TreeGrafter"/>
</dbReference>
<comment type="caution">
    <text evidence="12">The sequence shown here is derived from an EMBL/GenBank/DDBJ whole genome shotgun (WGS) entry which is preliminary data.</text>
</comment>
<name>A0A2H5XB87_9BACT</name>
<keyword evidence="5" id="KW-0479">Metal-binding</keyword>
<keyword evidence="8 12" id="KW-0560">Oxidoreductase</keyword>
<dbReference type="Gene3D" id="1.10.287.3080">
    <property type="match status" value="1"/>
</dbReference>
<evidence type="ECO:0000256" key="2">
    <source>
        <dbReference type="ARBA" id="ARBA00009288"/>
    </source>
</evidence>
<evidence type="ECO:0000256" key="8">
    <source>
        <dbReference type="ARBA" id="ARBA00023002"/>
    </source>
</evidence>